<dbReference type="RefSeq" id="WP_344625451.1">
    <property type="nucleotide sequence ID" value="NZ_BAAALD010000045.1"/>
</dbReference>
<keyword evidence="4" id="KW-1185">Reference proteome</keyword>
<name>A0ABN1TPL4_9ACTN</name>
<dbReference type="Gene3D" id="3.30.470.20">
    <property type="entry name" value="ATP-grasp fold, B domain"/>
    <property type="match status" value="1"/>
</dbReference>
<gene>
    <name evidence="3" type="ORF">GCM10009663_44980</name>
</gene>
<keyword evidence="1" id="KW-0547">Nucleotide-binding</keyword>
<evidence type="ECO:0000313" key="3">
    <source>
        <dbReference type="EMBL" id="GAA1096953.1"/>
    </source>
</evidence>
<dbReference type="SUPFAM" id="SSF56059">
    <property type="entry name" value="Glutathione synthetase ATP-binding domain-like"/>
    <property type="match status" value="1"/>
</dbReference>
<protein>
    <recommendedName>
        <fullName evidence="2">ATP-grasp domain-containing protein</fullName>
    </recommendedName>
</protein>
<reference evidence="3 4" key="1">
    <citation type="journal article" date="2019" name="Int. J. Syst. Evol. Microbiol.">
        <title>The Global Catalogue of Microorganisms (GCM) 10K type strain sequencing project: providing services to taxonomists for standard genome sequencing and annotation.</title>
        <authorList>
            <consortium name="The Broad Institute Genomics Platform"/>
            <consortium name="The Broad Institute Genome Sequencing Center for Infectious Disease"/>
            <person name="Wu L."/>
            <person name="Ma J."/>
        </authorList>
    </citation>
    <scope>NUCLEOTIDE SEQUENCE [LARGE SCALE GENOMIC DNA]</scope>
    <source>
        <strain evidence="3 4">JCM 13002</strain>
    </source>
</reference>
<evidence type="ECO:0000256" key="1">
    <source>
        <dbReference type="PROSITE-ProRule" id="PRU00409"/>
    </source>
</evidence>
<proteinExistence type="predicted"/>
<dbReference type="EMBL" id="BAAALD010000045">
    <property type="protein sequence ID" value="GAA1096953.1"/>
    <property type="molecule type" value="Genomic_DNA"/>
</dbReference>
<feature type="domain" description="ATP-grasp" evidence="2">
    <location>
        <begin position="135"/>
        <end position="327"/>
    </location>
</feature>
<accession>A0ABN1TPL4</accession>
<sequence length="406" mass="43892">MQAEGPELDRGVPVLMVKVGHYPDAYGAYGAARSLGRAGVPVYAMVEDALTPTALSRYVRRAFVRPTSAGEPPEALVAALLAAGRAIGRPTVAVPTDDEAAVLLAEHRSELAGRFLLPPVPADLPRRLADKGGLHELCRTNGVATPRAATPADRSELLATAREWGYPVVLKNLAPFTRQVRPAVSHTTVVPDEPALLAACPSDGPLSVLLQEYVPQSCAEDWITHLCCGSGGKPLVVFTGVKDRSWPPESGVTTRGHTRPNPELAALATDFCEAIGYCGSADLDWRLDRRDGRYKLLDFNPRNGAQFRLFETVDGVDVVRALHLWLTGRPVPAGPQRPRRFRAGRLDTLSALAGAWQDRCRPWGLWAEPHTEHAWFAADDPAPAVAALLRFGVPAPYRMLRSRIGG</sequence>
<organism evidence="3 4">
    <name type="scientific">Kitasatospora arboriphila</name>
    <dbReference type="NCBI Taxonomy" id="258052"/>
    <lineage>
        <taxon>Bacteria</taxon>
        <taxon>Bacillati</taxon>
        <taxon>Actinomycetota</taxon>
        <taxon>Actinomycetes</taxon>
        <taxon>Kitasatosporales</taxon>
        <taxon>Streptomycetaceae</taxon>
        <taxon>Kitasatospora</taxon>
    </lineage>
</organism>
<comment type="caution">
    <text evidence="3">The sequence shown here is derived from an EMBL/GenBank/DDBJ whole genome shotgun (WGS) entry which is preliminary data.</text>
</comment>
<evidence type="ECO:0000259" key="2">
    <source>
        <dbReference type="PROSITE" id="PS50975"/>
    </source>
</evidence>
<dbReference type="Proteomes" id="UP001499987">
    <property type="component" value="Unassembled WGS sequence"/>
</dbReference>
<dbReference type="InterPro" id="IPR011761">
    <property type="entry name" value="ATP-grasp"/>
</dbReference>
<evidence type="ECO:0000313" key="4">
    <source>
        <dbReference type="Proteomes" id="UP001499987"/>
    </source>
</evidence>
<dbReference type="PROSITE" id="PS50975">
    <property type="entry name" value="ATP_GRASP"/>
    <property type="match status" value="1"/>
</dbReference>
<keyword evidence="1" id="KW-0067">ATP-binding</keyword>